<keyword evidence="2" id="KW-0732">Signal</keyword>
<protein>
    <submittedName>
        <fullName evidence="3">Uncharacterized protein</fullName>
    </submittedName>
</protein>
<evidence type="ECO:0000256" key="1">
    <source>
        <dbReference type="SAM" id="MobiDB-lite"/>
    </source>
</evidence>
<feature type="signal peptide" evidence="2">
    <location>
        <begin position="1"/>
        <end position="31"/>
    </location>
</feature>
<feature type="region of interest" description="Disordered" evidence="1">
    <location>
        <begin position="230"/>
        <end position="251"/>
    </location>
</feature>
<dbReference type="EMBL" id="VWRN01000047">
    <property type="protein sequence ID" value="KAA6120108.1"/>
    <property type="molecule type" value="Genomic_DNA"/>
</dbReference>
<name>A0A5M8A8Q8_9BURK</name>
<dbReference type="RefSeq" id="WP_150084047.1">
    <property type="nucleotide sequence ID" value="NZ_VWRN01000047.1"/>
</dbReference>
<evidence type="ECO:0000256" key="2">
    <source>
        <dbReference type="SAM" id="SignalP"/>
    </source>
</evidence>
<feature type="compositionally biased region" description="Basic and acidic residues" evidence="1">
    <location>
        <begin position="230"/>
        <end position="246"/>
    </location>
</feature>
<comment type="caution">
    <text evidence="3">The sequence shown here is derived from an EMBL/GenBank/DDBJ whole genome shotgun (WGS) entry which is preliminary data.</text>
</comment>
<dbReference type="Proteomes" id="UP000324324">
    <property type="component" value="Unassembled WGS sequence"/>
</dbReference>
<gene>
    <name evidence="3" type="ORF">F1599_18205</name>
</gene>
<evidence type="ECO:0000313" key="3">
    <source>
        <dbReference type="EMBL" id="KAA6120108.1"/>
    </source>
</evidence>
<keyword evidence="4" id="KW-1185">Reference proteome</keyword>
<dbReference type="AlphaFoldDB" id="A0A5M8A8Q8"/>
<evidence type="ECO:0000313" key="4">
    <source>
        <dbReference type="Proteomes" id="UP000324324"/>
    </source>
</evidence>
<reference evidence="3 4" key="1">
    <citation type="submission" date="2019-09" db="EMBL/GenBank/DDBJ databases">
        <title>Isolation of a novel species in the genus Cupriavidus from patients with sepsis using whole genome sequencing.</title>
        <authorList>
            <person name="Kweon O.J."/>
            <person name="Lee M.-K."/>
        </authorList>
    </citation>
    <scope>NUCLEOTIDE SEQUENCE [LARGE SCALE GENOMIC DNA]</scope>
    <source>
        <strain evidence="3 4">MKL-01</strain>
    </source>
</reference>
<accession>A0A5M8A8Q8</accession>
<organism evidence="3 4">
    <name type="scientific">Cupriavidus cauae</name>
    <dbReference type="NCBI Taxonomy" id="2608999"/>
    <lineage>
        <taxon>Bacteria</taxon>
        <taxon>Pseudomonadati</taxon>
        <taxon>Pseudomonadota</taxon>
        <taxon>Betaproteobacteria</taxon>
        <taxon>Burkholderiales</taxon>
        <taxon>Burkholderiaceae</taxon>
        <taxon>Cupriavidus</taxon>
    </lineage>
</organism>
<feature type="chain" id="PRO_5024325254" evidence="2">
    <location>
        <begin position="32"/>
        <end position="354"/>
    </location>
</feature>
<sequence length="354" mass="38143">MKGIPMRHCVPWLPRLALLAGLIGLPASAIAWDYTPAAISGLTSLYGYLTNQNATLERAAAKYPSLRNDIQQVRNAFDRQYPDALATVTRLFQDIPLPATDRARLATKVLEMDREAMQSALASEPAMQAYLQRVRESAQGDMEKASLQLLLAAVYEDKPAAELASPMARTYTTRGVRQAGAIDLMLRMPLSWERDAAREKLLPDNAIFAFTSQGGNGLSTIDLLARPLPKDAAREGSKEGAKEGGKEGSGAVAAARAAEELKALTGASAKVIAQGTVRLANHRANWASFSIASDGGRLQYGRVWWVPLPEAGQTAVLLCRTPSLAPQAADNERQRLEPLWQAVAATLSTATPAR</sequence>
<proteinExistence type="predicted"/>